<dbReference type="GO" id="GO:0005524">
    <property type="term" value="F:ATP binding"/>
    <property type="evidence" value="ECO:0007669"/>
    <property type="project" value="UniProtKB-KW"/>
</dbReference>
<keyword evidence="3" id="KW-0378">Hydrolase</keyword>
<dbReference type="EMBL" id="JZWV01000746">
    <property type="protein sequence ID" value="KJY28273.1"/>
    <property type="molecule type" value="Genomic_DNA"/>
</dbReference>
<dbReference type="OrthoDB" id="4319884at2"/>
<dbReference type="Proteomes" id="UP000033551">
    <property type="component" value="Unassembled WGS sequence"/>
</dbReference>
<evidence type="ECO:0000256" key="2">
    <source>
        <dbReference type="ARBA" id="ARBA00022741"/>
    </source>
</evidence>
<evidence type="ECO:0000256" key="1">
    <source>
        <dbReference type="ARBA" id="ARBA00005290"/>
    </source>
</evidence>
<dbReference type="PANTHER" id="PTHR42708">
    <property type="entry name" value="ATP/GTP-BINDING PROTEIN-RELATED"/>
    <property type="match status" value="1"/>
</dbReference>
<protein>
    <submittedName>
        <fullName evidence="6">ATP-binding protein</fullName>
    </submittedName>
</protein>
<keyword evidence="4" id="KW-0342">GTP-binding</keyword>
<dbReference type="RefSeq" id="WP_045949978.1">
    <property type="nucleotide sequence ID" value="NZ_JZWV01000746.1"/>
</dbReference>
<dbReference type="PATRIC" id="fig|68223.7.peg.1254"/>
<reference evidence="6 7" key="1">
    <citation type="submission" date="2015-02" db="EMBL/GenBank/DDBJ databases">
        <authorList>
            <person name="Ju K.-S."/>
            <person name="Doroghazi J.R."/>
            <person name="Metcalf W."/>
        </authorList>
    </citation>
    <scope>NUCLEOTIDE SEQUENCE [LARGE SCALE GENOMIC DNA]</scope>
    <source>
        <strain evidence="6 7">NRRL ISP-5550</strain>
    </source>
</reference>
<organism evidence="6 7">
    <name type="scientific">Streptomyces katrae</name>
    <dbReference type="NCBI Taxonomy" id="68223"/>
    <lineage>
        <taxon>Bacteria</taxon>
        <taxon>Bacillati</taxon>
        <taxon>Actinomycetota</taxon>
        <taxon>Actinomycetes</taxon>
        <taxon>Kitasatosporales</taxon>
        <taxon>Streptomycetaceae</taxon>
        <taxon>Streptomyces</taxon>
    </lineage>
</organism>
<dbReference type="InterPro" id="IPR052705">
    <property type="entry name" value="Gliding_Motility_GTPase"/>
</dbReference>
<dbReference type="InterPro" id="IPR027417">
    <property type="entry name" value="P-loop_NTPase"/>
</dbReference>
<accession>A0A0F4J3J4</accession>
<dbReference type="Gene3D" id="3.40.50.300">
    <property type="entry name" value="P-loop containing nucleotide triphosphate hydrolases"/>
    <property type="match status" value="1"/>
</dbReference>
<name>A0A0F4J3J4_9ACTN</name>
<dbReference type="STRING" id="68223.GCA_002028425_05872"/>
<dbReference type="CDD" id="cd00882">
    <property type="entry name" value="Ras_like_GTPase"/>
    <property type="match status" value="1"/>
</dbReference>
<evidence type="ECO:0000313" key="7">
    <source>
        <dbReference type="Proteomes" id="UP000033551"/>
    </source>
</evidence>
<sequence>MACAGGSEAPALPATLKILVAGGFGAGKTTFVGAVSEIEPLCTEELLSGIGEAADPLDGVEAKTATTVALDFGRLTLDDRHVLYLFGTPGQQRFWFLWEELCAGALGAVVLADTRRLADCFPAVDFFERRGIGFVVAVNEFDGGHRYTAEEVREAVGLGPEVPVVRCDARLTGSGTGTLAALVHHLLSTARRTAGPDPATQQHAYAHHFGPGEPP</sequence>
<evidence type="ECO:0000256" key="4">
    <source>
        <dbReference type="ARBA" id="ARBA00023134"/>
    </source>
</evidence>
<comment type="similarity">
    <text evidence="1">Belongs to the GPN-loop GTPase family.</text>
</comment>
<keyword evidence="7" id="KW-1185">Reference proteome</keyword>
<dbReference type="SUPFAM" id="SSF52540">
    <property type="entry name" value="P-loop containing nucleoside triphosphate hydrolases"/>
    <property type="match status" value="1"/>
</dbReference>
<keyword evidence="2" id="KW-0547">Nucleotide-binding</keyword>
<keyword evidence="6" id="KW-0067">ATP-binding</keyword>
<dbReference type="InterPro" id="IPR004130">
    <property type="entry name" value="Gpn"/>
</dbReference>
<comment type="caution">
    <text evidence="6">The sequence shown here is derived from an EMBL/GenBank/DDBJ whole genome shotgun (WGS) entry which is preliminary data.</text>
</comment>
<gene>
    <name evidence="6" type="ORF">VR44_25745</name>
</gene>
<feature type="region of interest" description="Disordered" evidence="5">
    <location>
        <begin position="193"/>
        <end position="215"/>
    </location>
</feature>
<dbReference type="PANTHER" id="PTHR42708:SF1">
    <property type="entry name" value="GLIDING MOTILITY PROTEIN MGLA"/>
    <property type="match status" value="1"/>
</dbReference>
<evidence type="ECO:0000256" key="3">
    <source>
        <dbReference type="ARBA" id="ARBA00022801"/>
    </source>
</evidence>
<dbReference type="eggNOG" id="COG2229">
    <property type="taxonomic scope" value="Bacteria"/>
</dbReference>
<evidence type="ECO:0000313" key="6">
    <source>
        <dbReference type="EMBL" id="KJY28273.1"/>
    </source>
</evidence>
<evidence type="ECO:0000256" key="5">
    <source>
        <dbReference type="SAM" id="MobiDB-lite"/>
    </source>
</evidence>
<dbReference type="GO" id="GO:0016787">
    <property type="term" value="F:hydrolase activity"/>
    <property type="evidence" value="ECO:0007669"/>
    <property type="project" value="UniProtKB-KW"/>
</dbReference>
<proteinExistence type="inferred from homology"/>
<dbReference type="Pfam" id="PF03029">
    <property type="entry name" value="ATP_bind_1"/>
    <property type="match status" value="1"/>
</dbReference>
<dbReference type="GO" id="GO:0005525">
    <property type="term" value="F:GTP binding"/>
    <property type="evidence" value="ECO:0007669"/>
    <property type="project" value="UniProtKB-KW"/>
</dbReference>
<dbReference type="AlphaFoldDB" id="A0A0F4J3J4"/>